<name>A0A939BZ02_9ACTN</name>
<dbReference type="EMBL" id="JAERTX010000009">
    <property type="protein sequence ID" value="MBM9460510.1"/>
    <property type="molecule type" value="Genomic_DNA"/>
</dbReference>
<gene>
    <name evidence="2" type="ORF">JK386_11400</name>
</gene>
<dbReference type="Proteomes" id="UP000663791">
    <property type="component" value="Unassembled WGS sequence"/>
</dbReference>
<feature type="domain" description="PKD" evidence="1">
    <location>
        <begin position="82"/>
        <end position="125"/>
    </location>
</feature>
<organism evidence="2 3">
    <name type="scientific">Nocardioides faecalis</name>
    <dbReference type="NCBI Taxonomy" id="2803858"/>
    <lineage>
        <taxon>Bacteria</taxon>
        <taxon>Bacillati</taxon>
        <taxon>Actinomycetota</taxon>
        <taxon>Actinomycetes</taxon>
        <taxon>Propionibacteriales</taxon>
        <taxon>Nocardioidaceae</taxon>
        <taxon>Nocardioides</taxon>
    </lineage>
</organism>
<proteinExistence type="predicted"/>
<dbReference type="SUPFAM" id="SSF49299">
    <property type="entry name" value="PKD domain"/>
    <property type="match status" value="1"/>
</dbReference>
<dbReference type="PROSITE" id="PS50093">
    <property type="entry name" value="PKD"/>
    <property type="match status" value="1"/>
</dbReference>
<accession>A0A939BZ02</accession>
<sequence>MLGTSTTDFCAGPPTPDEPQLTGGMIARAFSELPLPGSALNVQPPDGVTLVNFDTNFYVEPRPLQRTITLLGQQVQLRIWAASYHWRFGDGTVLDSTSPGAPYPDLEVTHDYLRTGRYGARVDTTYQAEYRVGTGAWQPVEGTSTIPGTPVTLRAVEASPSLVGADR</sequence>
<protein>
    <recommendedName>
        <fullName evidence="1">PKD domain-containing protein</fullName>
    </recommendedName>
</protein>
<dbReference type="GO" id="GO:0005975">
    <property type="term" value="P:carbohydrate metabolic process"/>
    <property type="evidence" value="ECO:0007669"/>
    <property type="project" value="UniProtKB-ARBA"/>
</dbReference>
<dbReference type="CDD" id="cd00146">
    <property type="entry name" value="PKD"/>
    <property type="match status" value="1"/>
</dbReference>
<dbReference type="Pfam" id="PF00801">
    <property type="entry name" value="PKD"/>
    <property type="match status" value="1"/>
</dbReference>
<evidence type="ECO:0000259" key="1">
    <source>
        <dbReference type="PROSITE" id="PS50093"/>
    </source>
</evidence>
<reference evidence="2" key="1">
    <citation type="submission" date="2021-01" db="EMBL/GenBank/DDBJ databases">
        <title>Novel species in genus Nocardioides.</title>
        <authorList>
            <person name="Zhang G."/>
        </authorList>
    </citation>
    <scope>NUCLEOTIDE SEQUENCE</scope>
    <source>
        <strain evidence="2">Zg-536</strain>
    </source>
</reference>
<keyword evidence="3" id="KW-1185">Reference proteome</keyword>
<comment type="caution">
    <text evidence="2">The sequence shown here is derived from an EMBL/GenBank/DDBJ whole genome shotgun (WGS) entry which is preliminary data.</text>
</comment>
<dbReference type="InterPro" id="IPR035986">
    <property type="entry name" value="PKD_dom_sf"/>
</dbReference>
<dbReference type="InterPro" id="IPR000601">
    <property type="entry name" value="PKD_dom"/>
</dbReference>
<dbReference type="AlphaFoldDB" id="A0A939BZ02"/>
<evidence type="ECO:0000313" key="3">
    <source>
        <dbReference type="Proteomes" id="UP000663791"/>
    </source>
</evidence>
<evidence type="ECO:0000313" key="2">
    <source>
        <dbReference type="EMBL" id="MBM9460510.1"/>
    </source>
</evidence>
<dbReference type="Gene3D" id="2.60.40.10">
    <property type="entry name" value="Immunoglobulins"/>
    <property type="match status" value="1"/>
</dbReference>
<dbReference type="InterPro" id="IPR013783">
    <property type="entry name" value="Ig-like_fold"/>
</dbReference>
<dbReference type="RefSeq" id="WP_205291827.1">
    <property type="nucleotide sequence ID" value="NZ_CP074406.1"/>
</dbReference>